<dbReference type="GO" id="GO:0008270">
    <property type="term" value="F:zinc ion binding"/>
    <property type="evidence" value="ECO:0007669"/>
    <property type="project" value="InterPro"/>
</dbReference>
<proteinExistence type="inferred from homology"/>
<dbReference type="Proteomes" id="UP001208570">
    <property type="component" value="Unassembled WGS sequence"/>
</dbReference>
<dbReference type="GO" id="GO:0006508">
    <property type="term" value="P:proteolysis"/>
    <property type="evidence" value="ECO:0007669"/>
    <property type="project" value="InterPro"/>
</dbReference>
<evidence type="ECO:0000256" key="2">
    <source>
        <dbReference type="ARBA" id="ARBA00005988"/>
    </source>
</evidence>
<dbReference type="InterPro" id="IPR050821">
    <property type="entry name" value="Cytosolic_carboxypeptidase"/>
</dbReference>
<feature type="region of interest" description="Disordered" evidence="4">
    <location>
        <begin position="947"/>
        <end position="966"/>
    </location>
</feature>
<dbReference type="Pfam" id="PF00246">
    <property type="entry name" value="Peptidase_M14"/>
    <property type="match status" value="1"/>
</dbReference>
<dbReference type="GO" id="GO:0004181">
    <property type="term" value="F:metallocarboxypeptidase activity"/>
    <property type="evidence" value="ECO:0007669"/>
    <property type="project" value="InterPro"/>
</dbReference>
<evidence type="ECO:0000256" key="1">
    <source>
        <dbReference type="ARBA" id="ARBA00001947"/>
    </source>
</evidence>
<dbReference type="EMBL" id="JAODUP010000013">
    <property type="protein sequence ID" value="KAK2168898.1"/>
    <property type="molecule type" value="Genomic_DNA"/>
</dbReference>
<feature type="compositionally biased region" description="Basic residues" evidence="4">
    <location>
        <begin position="1142"/>
        <end position="1151"/>
    </location>
</feature>
<dbReference type="PANTHER" id="PTHR12756">
    <property type="entry name" value="CYTOSOLIC CARBOXYPEPTIDASE"/>
    <property type="match status" value="1"/>
</dbReference>
<feature type="region of interest" description="Disordered" evidence="4">
    <location>
        <begin position="991"/>
        <end position="1064"/>
    </location>
</feature>
<dbReference type="PANTHER" id="PTHR12756:SF12">
    <property type="entry name" value="CYTOSOLIC CARBOXYPEPTIDASE-LIKE PROTEIN 5"/>
    <property type="match status" value="1"/>
</dbReference>
<organism evidence="6 7">
    <name type="scientific">Paralvinella palmiformis</name>
    <dbReference type="NCBI Taxonomy" id="53620"/>
    <lineage>
        <taxon>Eukaryota</taxon>
        <taxon>Metazoa</taxon>
        <taxon>Spiralia</taxon>
        <taxon>Lophotrochozoa</taxon>
        <taxon>Annelida</taxon>
        <taxon>Polychaeta</taxon>
        <taxon>Sedentaria</taxon>
        <taxon>Canalipalpata</taxon>
        <taxon>Terebellida</taxon>
        <taxon>Terebelliformia</taxon>
        <taxon>Alvinellidae</taxon>
        <taxon>Paralvinella</taxon>
    </lineage>
</organism>
<keyword evidence="7" id="KW-1185">Reference proteome</keyword>
<comment type="caution">
    <text evidence="6">The sequence shown here is derived from an EMBL/GenBank/DDBJ whole genome shotgun (WGS) entry which is preliminary data.</text>
</comment>
<feature type="region of interest" description="Disordered" evidence="4">
    <location>
        <begin position="372"/>
        <end position="394"/>
    </location>
</feature>
<comment type="cofactor">
    <cofactor evidence="1">
        <name>Zn(2+)</name>
        <dbReference type="ChEBI" id="CHEBI:29105"/>
    </cofactor>
</comment>
<dbReference type="AlphaFoldDB" id="A0AAD9KEB1"/>
<evidence type="ECO:0000259" key="5">
    <source>
        <dbReference type="PROSITE" id="PS52035"/>
    </source>
</evidence>
<feature type="compositionally biased region" description="Basic residues" evidence="4">
    <location>
        <begin position="1016"/>
        <end position="1028"/>
    </location>
</feature>
<evidence type="ECO:0000256" key="3">
    <source>
        <dbReference type="PROSITE-ProRule" id="PRU01379"/>
    </source>
</evidence>
<feature type="region of interest" description="Disordered" evidence="4">
    <location>
        <begin position="514"/>
        <end position="563"/>
    </location>
</feature>
<protein>
    <recommendedName>
        <fullName evidence="5">Peptidase M14 domain-containing protein</fullName>
    </recommendedName>
</protein>
<dbReference type="InterPro" id="IPR000834">
    <property type="entry name" value="Peptidase_M14"/>
</dbReference>
<sequence>MDSLFQLTSWVDPFIGQYVVDTLTDGLTSLHPSYTVVVMETRCGNLFFISKFDSGNLARVEKATKDDDSQTGNYISGGEPRADYEYNVWTKPDCAGTPFENGNRSWFYFGVRGGHNGNLLKINIMNLNRQGKLYNQGHAPFVKTVPGKPRWERIRDRPQWESVDNSFILSFTHRFLDFKGATTFFAFCYPWSYTENQEKLALLDERFAQCAKYTSKRELLCRSLDCLRIDLITISDCAGISDNEEIRFDNKLFPDDKPRCKTFKKKRVYLVSSRVHPGETPASFVFNGFLDFILRPDDPRAKQLRRQFVFKLIPMLNPDGVMRGHYRTDSRGINLNRMYTDPDFSLYPSIYAAKSLLVFHHVHNRIIPKRTPVSVSQTQEKAPSNGNSLHKSKIRPMPTRQVPVENLDLSEKNKTFNITYGDSDTLKETNAKGTYRALSSITVETYPEDRPLIQNPGAIDDSQSVEDLESIQQSLGSLSCSGAIQPDVEYLDSDDEVAGSQLLCQNPDAMQFSNDIASGGECQDLDDDAETDHLGNEGSESESENDPPTTKNAYSSHLHDPELRKIPDNESGIAFYVDLHGHASKRGCFIYGNYYEDEDTQVENMLYPKLISMNTAHFDFTGCNFTEKNMYLKDKRDGLSKEGSGRVAIYKAVGIIHSYTLECNYNTGRTVNAVPHAYGDNGRATPPPLAGFPPKYTQAHFEEVGKAMAIAALDLTESNPWSRLILSEYASIHGVRDWVRRYIRGLRGLPRGPINRTQRQLSKSMSTGSSPGTVPFIPRVALLAQRSRQPNIAHGQMENCNNSAAGSQAQRSQAQRRFNNMMPKKELAPVRDVPKATTERAKRRLSQSTNILASAAMSGLVPSTSSSINPTAAIQTSVSAPVTLSLTTAMTTDISDHSLEYPKPFLQHPVSPILEPNITMAVKMSSFPARDGPGPGACQVNRPIRRHTINNPLSHVKDGSDQTSLLTRDDSLGASLEEEKLLQLKNMSGFAVHHRPNNPTRPTKPLEPPKSDPIKRRSRRFSNGRRRSSSASPKNIAKSINKKASVSDTDVDKVRNKHRHKRSLASRCKALKDERKDDFGEMKDILELSTQREDIEMYKEEAAKLSPRVRGHTVQQSRAEHIVHLVQPPPEVPTHQLYTAHHGNHSKKKKKSDLGQRKFRASYMIDSDSNDSKTDSEKSSAFWINL</sequence>
<feature type="compositionally biased region" description="Basic residues" evidence="4">
    <location>
        <begin position="1055"/>
        <end position="1064"/>
    </location>
</feature>
<dbReference type="Pfam" id="PF18027">
    <property type="entry name" value="Pepdidase_M14_N"/>
    <property type="match status" value="1"/>
</dbReference>
<evidence type="ECO:0000313" key="7">
    <source>
        <dbReference type="Proteomes" id="UP001208570"/>
    </source>
</evidence>
<evidence type="ECO:0000256" key="4">
    <source>
        <dbReference type="SAM" id="MobiDB-lite"/>
    </source>
</evidence>
<reference evidence="6" key="1">
    <citation type="journal article" date="2023" name="Mol. Biol. Evol.">
        <title>Third-Generation Sequencing Reveals the Adaptive Role of the Epigenome in Three Deep-Sea Polychaetes.</title>
        <authorList>
            <person name="Perez M."/>
            <person name="Aroh O."/>
            <person name="Sun Y."/>
            <person name="Lan Y."/>
            <person name="Juniper S.K."/>
            <person name="Young C.R."/>
            <person name="Angers B."/>
            <person name="Qian P.Y."/>
        </authorList>
    </citation>
    <scope>NUCLEOTIDE SEQUENCE</scope>
    <source>
        <strain evidence="6">P08H-3</strain>
    </source>
</reference>
<feature type="compositionally biased region" description="Polar residues" evidence="4">
    <location>
        <begin position="373"/>
        <end position="389"/>
    </location>
</feature>
<dbReference type="Gene3D" id="2.60.40.3120">
    <property type="match status" value="1"/>
</dbReference>
<evidence type="ECO:0000313" key="6">
    <source>
        <dbReference type="EMBL" id="KAK2168898.1"/>
    </source>
</evidence>
<dbReference type="PROSITE" id="PS52035">
    <property type="entry name" value="PEPTIDASE_M14"/>
    <property type="match status" value="1"/>
</dbReference>
<feature type="region of interest" description="Disordered" evidence="4">
    <location>
        <begin position="1141"/>
        <end position="1186"/>
    </location>
</feature>
<feature type="active site" description="Proton donor/acceptor" evidence="3">
    <location>
        <position position="662"/>
    </location>
</feature>
<accession>A0AAD9KEB1</accession>
<dbReference type="InterPro" id="IPR040626">
    <property type="entry name" value="Pepdidase_M14_N"/>
</dbReference>
<gene>
    <name evidence="6" type="ORF">LSH36_13g05034</name>
</gene>
<comment type="similarity">
    <text evidence="2 3">Belongs to the peptidase M14 family.</text>
</comment>
<feature type="compositionally biased region" description="Polar residues" evidence="4">
    <location>
        <begin position="546"/>
        <end position="555"/>
    </location>
</feature>
<feature type="domain" description="Peptidase M14" evidence="5">
    <location>
        <begin position="189"/>
        <end position="716"/>
    </location>
</feature>
<dbReference type="SUPFAM" id="SSF53187">
    <property type="entry name" value="Zn-dependent exopeptidases"/>
    <property type="match status" value="2"/>
</dbReference>
<dbReference type="Gene3D" id="3.40.630.10">
    <property type="entry name" value="Zn peptidases"/>
    <property type="match status" value="2"/>
</dbReference>
<name>A0AAD9KEB1_9ANNE</name>